<keyword evidence="2" id="KW-0812">Transmembrane</keyword>
<dbReference type="Gene3D" id="2.60.40.230">
    <property type="entry name" value="Neocarzinostatin-like"/>
    <property type="match status" value="1"/>
</dbReference>
<feature type="chain" id="PRO_5039717008" description="LPXTG-motif cell wall anchor domain protein" evidence="3">
    <location>
        <begin position="36"/>
        <end position="259"/>
    </location>
</feature>
<accession>A0A147KFY2</accession>
<dbReference type="SUPFAM" id="SSF49319">
    <property type="entry name" value="Actinoxanthin-like"/>
    <property type="match status" value="1"/>
</dbReference>
<dbReference type="STRING" id="665004.AC529_13540"/>
<keyword evidence="3" id="KW-0732">Signal</keyword>
<feature type="transmembrane region" description="Helical" evidence="2">
    <location>
        <begin position="229"/>
        <end position="248"/>
    </location>
</feature>
<organism evidence="4 5">
    <name type="scientific">Thermobifida cellulosilytica TB100</name>
    <dbReference type="NCBI Taxonomy" id="665004"/>
    <lineage>
        <taxon>Bacteria</taxon>
        <taxon>Bacillati</taxon>
        <taxon>Actinomycetota</taxon>
        <taxon>Actinomycetes</taxon>
        <taxon>Streptosporangiales</taxon>
        <taxon>Nocardiopsidaceae</taxon>
        <taxon>Thermobifida</taxon>
    </lineage>
</organism>
<keyword evidence="2" id="KW-1133">Transmembrane helix</keyword>
<evidence type="ECO:0008006" key="6">
    <source>
        <dbReference type="Google" id="ProtNLM"/>
    </source>
</evidence>
<name>A0A147KFY2_THECS</name>
<feature type="compositionally biased region" description="Gly residues" evidence="1">
    <location>
        <begin position="192"/>
        <end position="216"/>
    </location>
</feature>
<dbReference type="Proteomes" id="UP000074382">
    <property type="component" value="Unassembled WGS sequence"/>
</dbReference>
<feature type="compositionally biased region" description="Polar residues" evidence="1">
    <location>
        <begin position="40"/>
        <end position="55"/>
    </location>
</feature>
<keyword evidence="5" id="KW-1185">Reference proteome</keyword>
<sequence>MSTAISRFRSAAVCGVLSVLAVLAGTAAPAATALAAVPASTSGGPSLTVSKTSGLNPEGEQVTVTGSGYDTSKGIYVAFCDISNANASTAPGPCIGGVDMSGGSGSSVWISSNPPSYGQGLAKPYEGSGTNGSFTVQLTVKAADEFTDCLAEGVRCAVVTRNDHSRSSDRSQDVFVPVTFAGQDGTTETPGAGDGSGDGQTTGASNGGTGAAVGSGGKNGSLATTGIDLAPFVLGALAVTGAGVAALLRARRLRLDQGN</sequence>
<keyword evidence="2" id="KW-0472">Membrane</keyword>
<dbReference type="OrthoDB" id="4175021at2"/>
<feature type="region of interest" description="Disordered" evidence="1">
    <location>
        <begin position="181"/>
        <end position="216"/>
    </location>
</feature>
<feature type="region of interest" description="Disordered" evidence="1">
    <location>
        <begin position="38"/>
        <end position="63"/>
    </location>
</feature>
<dbReference type="EMBL" id="LGEM01000098">
    <property type="protein sequence ID" value="KUP96203.1"/>
    <property type="molecule type" value="Genomic_DNA"/>
</dbReference>
<dbReference type="RefSeq" id="WP_068758430.1">
    <property type="nucleotide sequence ID" value="NZ_KQ950186.1"/>
</dbReference>
<reference evidence="5" key="1">
    <citation type="journal article" date="2017" name="Acta Aliment.">
        <title>Plant polysaccharide degrading enzyme system of Thermpbifida cellulosilytica TB100 revealed by de novo genome project data.</title>
        <authorList>
            <person name="Toth A."/>
            <person name="Baka E."/>
            <person name="Luzics S."/>
            <person name="Bata-Vidacs I."/>
            <person name="Nagy I."/>
            <person name="Balint B."/>
            <person name="Herceg R."/>
            <person name="Olasz F."/>
            <person name="Wilk T."/>
            <person name="Nagy T."/>
            <person name="Kriszt B."/>
            <person name="Nagy I."/>
            <person name="Kukolya J."/>
        </authorList>
    </citation>
    <scope>NUCLEOTIDE SEQUENCE [LARGE SCALE GENOMIC DNA]</scope>
    <source>
        <strain evidence="5">TB100</strain>
    </source>
</reference>
<protein>
    <recommendedName>
        <fullName evidence="6">LPXTG-motif cell wall anchor domain protein</fullName>
    </recommendedName>
</protein>
<evidence type="ECO:0000313" key="4">
    <source>
        <dbReference type="EMBL" id="KUP96203.1"/>
    </source>
</evidence>
<dbReference type="PATRIC" id="fig|665004.4.peg.3826"/>
<evidence type="ECO:0000313" key="5">
    <source>
        <dbReference type="Proteomes" id="UP000074382"/>
    </source>
</evidence>
<evidence type="ECO:0000256" key="3">
    <source>
        <dbReference type="SAM" id="SignalP"/>
    </source>
</evidence>
<dbReference type="AlphaFoldDB" id="A0A147KFY2"/>
<proteinExistence type="predicted"/>
<dbReference type="InterPro" id="IPR027273">
    <property type="entry name" value="Neocarzinostatin-like"/>
</dbReference>
<feature type="signal peptide" evidence="3">
    <location>
        <begin position="1"/>
        <end position="35"/>
    </location>
</feature>
<comment type="caution">
    <text evidence="4">The sequence shown here is derived from an EMBL/GenBank/DDBJ whole genome shotgun (WGS) entry which is preliminary data.</text>
</comment>
<evidence type="ECO:0000256" key="2">
    <source>
        <dbReference type="SAM" id="Phobius"/>
    </source>
</evidence>
<evidence type="ECO:0000256" key="1">
    <source>
        <dbReference type="SAM" id="MobiDB-lite"/>
    </source>
</evidence>
<gene>
    <name evidence="4" type="ORF">AC529_13540</name>
</gene>